<evidence type="ECO:0000313" key="13">
    <source>
        <dbReference type="EMBL" id="ERL84628.1"/>
    </source>
</evidence>
<dbReference type="InterPro" id="IPR014751">
    <property type="entry name" value="XRCC4-like_C"/>
</dbReference>
<reference evidence="13 14" key="1">
    <citation type="journal article" date="2013" name="Genome Biol.">
        <title>Draft genome of the mountain pine beetle, Dendroctonus ponderosae Hopkins, a major forest pest.</title>
        <authorList>
            <person name="Keeling C.I."/>
            <person name="Yuen M.M."/>
            <person name="Liao N.Y."/>
            <person name="Docking T.R."/>
            <person name="Chan S.K."/>
            <person name="Taylor G.A."/>
            <person name="Palmquist D.L."/>
            <person name="Jackman S.D."/>
            <person name="Nguyen A."/>
            <person name="Li M."/>
            <person name="Henderson H."/>
            <person name="Janes J.K."/>
            <person name="Zhao Y."/>
            <person name="Pandoh P."/>
            <person name="Moore R."/>
            <person name="Sperling F.A."/>
            <person name="Huber D.P."/>
            <person name="Birol I."/>
            <person name="Jones S.J."/>
            <person name="Bohlmann J."/>
        </authorList>
    </citation>
    <scope>NUCLEOTIDE SEQUENCE</scope>
</reference>
<gene>
    <name evidence="13" type="ORF">D910_02056</name>
</gene>
<dbReference type="SUPFAM" id="SSF90257">
    <property type="entry name" value="Myosin rod fragments"/>
    <property type="match status" value="1"/>
</dbReference>
<evidence type="ECO:0000256" key="4">
    <source>
        <dbReference type="ARBA" id="ARBA00022433"/>
    </source>
</evidence>
<dbReference type="Gene3D" id="1.20.5.370">
    <property type="match status" value="1"/>
</dbReference>
<sequence length="638" mass="73758">MSGSQYVCTDSRNPRTKWRPKTQYYNYNYGIGMNYYQPMVDFIEEKSSGRKLPNPHLPWTEELGLSQFDPLRVRSYSEQDLTKLSAKTERSAKIRLAAGRSHASSSFVIAESASAARITTKIQQEERKKNKLVKEIRKLKSRMVDDIDYNPERDRDIERELMAQQKYLRGKSAKSIEAQLLAKSRKAIAECIDEDLKISQVSQMRAVTTGRCFRTHVKVMDERMTSQLEESITQPLDTLSQELRGFDRRATYNYIDQRALKLQSSFNGVFIFDLSKATSIEIEQLNARVVEAETRLKTEVTRIKKKLQIQITELEMSLDSANKTNLNLQQTIKKQSFQLTEIQAHYEEIQRQLQVTLDQLSVASRRVQALTAEAEEIRGNYESALRGKKHAEQLYEEASTRINELTTINVNIASSRAKIEQELSTVVADYDEITKELRISDERYQRVQAELKHTVEILHDEQERIVKIEAIKKSLEIEVKNLSIRLEEVEANAIVGGKRIITKLEARINDIESELDEEKRRHAETIKILRKKERTVKEVMIQCEEDQKNIALLQETLDKANQKVVLFKRQLQEHEGVSQQSVTRVRRFQRELEAAEDRADTAESSLSLIRAKHRTFVTTSSVPGSQVYLVQESRQAEL</sequence>
<dbReference type="PANTHER" id="PTHR46349">
    <property type="entry name" value="CINGULIN-LIKE PROTEIN 1-RELATED"/>
    <property type="match status" value="1"/>
</dbReference>
<protein>
    <recommendedName>
        <fullName evidence="3">Paramyosin</fullName>
    </recommendedName>
</protein>
<dbReference type="AlphaFoldDB" id="U4TXA4"/>
<dbReference type="OrthoDB" id="2018427at2759"/>
<keyword evidence="5" id="KW-0963">Cytoplasm</keyword>
<evidence type="ECO:0000256" key="10">
    <source>
        <dbReference type="ARBA" id="ARBA00049580"/>
    </source>
</evidence>
<keyword evidence="7" id="KW-0518">Myosin</keyword>
<feature type="coiled-coil region" evidence="11">
    <location>
        <begin position="115"/>
        <end position="142"/>
    </location>
</feature>
<evidence type="ECO:0000256" key="9">
    <source>
        <dbReference type="ARBA" id="ARBA00023179"/>
    </source>
</evidence>
<feature type="coiled-coil region" evidence="11">
    <location>
        <begin position="275"/>
        <end position="612"/>
    </location>
</feature>
<dbReference type="Pfam" id="PF01576">
    <property type="entry name" value="Myosin_tail_1"/>
    <property type="match status" value="1"/>
</dbReference>
<dbReference type="Proteomes" id="UP000030742">
    <property type="component" value="Unassembled WGS sequence"/>
</dbReference>
<evidence type="ECO:0000256" key="2">
    <source>
        <dbReference type="ARBA" id="ARBA00008447"/>
    </source>
</evidence>
<feature type="domain" description="Myosin tail" evidence="12">
    <location>
        <begin position="290"/>
        <end position="612"/>
    </location>
</feature>
<dbReference type="GO" id="GO:0016459">
    <property type="term" value="C:myosin complex"/>
    <property type="evidence" value="ECO:0007669"/>
    <property type="project" value="UniProtKB-KW"/>
</dbReference>
<evidence type="ECO:0000259" key="12">
    <source>
        <dbReference type="Pfam" id="PF01576"/>
    </source>
</evidence>
<keyword evidence="4" id="KW-0787">Thick filament</keyword>
<comment type="similarity">
    <text evidence="2">Belongs to the paramyosin family.</text>
</comment>
<evidence type="ECO:0000256" key="5">
    <source>
        <dbReference type="ARBA" id="ARBA00022490"/>
    </source>
</evidence>
<organism evidence="13 14">
    <name type="scientific">Dendroctonus ponderosae</name>
    <name type="common">Mountain pine beetle</name>
    <dbReference type="NCBI Taxonomy" id="77166"/>
    <lineage>
        <taxon>Eukaryota</taxon>
        <taxon>Metazoa</taxon>
        <taxon>Ecdysozoa</taxon>
        <taxon>Arthropoda</taxon>
        <taxon>Hexapoda</taxon>
        <taxon>Insecta</taxon>
        <taxon>Pterygota</taxon>
        <taxon>Neoptera</taxon>
        <taxon>Endopterygota</taxon>
        <taxon>Coleoptera</taxon>
        <taxon>Polyphaga</taxon>
        <taxon>Cucujiformia</taxon>
        <taxon>Curculionidae</taxon>
        <taxon>Scolytinae</taxon>
        <taxon>Dendroctonus</taxon>
    </lineage>
</organism>
<evidence type="ECO:0000256" key="7">
    <source>
        <dbReference type="ARBA" id="ARBA00023123"/>
    </source>
</evidence>
<dbReference type="STRING" id="77166.U4TXA4"/>
<dbReference type="SUPFAM" id="SSF57997">
    <property type="entry name" value="Tropomyosin"/>
    <property type="match status" value="1"/>
</dbReference>
<keyword evidence="6 11" id="KW-0175">Coiled coil</keyword>
<name>U4TXA4_DENPD</name>
<evidence type="ECO:0000256" key="6">
    <source>
        <dbReference type="ARBA" id="ARBA00023054"/>
    </source>
</evidence>
<dbReference type="GO" id="GO:0032982">
    <property type="term" value="C:myosin filament"/>
    <property type="evidence" value="ECO:0007669"/>
    <property type="project" value="UniProtKB-KW"/>
</dbReference>
<evidence type="ECO:0000256" key="1">
    <source>
        <dbReference type="ARBA" id="ARBA00004657"/>
    </source>
</evidence>
<accession>U4TXA4</accession>
<comment type="subcellular location">
    <subcellularLocation>
        <location evidence="1">Cytoplasm</location>
        <location evidence="1">Myofibril</location>
    </subcellularLocation>
</comment>
<dbReference type="PANTHER" id="PTHR46349:SF6">
    <property type="entry name" value="MYOSIN-6-LIKE"/>
    <property type="match status" value="1"/>
</dbReference>
<evidence type="ECO:0000313" key="14">
    <source>
        <dbReference type="Proteomes" id="UP000030742"/>
    </source>
</evidence>
<comment type="function">
    <text evidence="10">Paramyosin is a major structural component of many thick filaments isolated from invertebrate muscles.</text>
</comment>
<evidence type="ECO:0000256" key="8">
    <source>
        <dbReference type="ARBA" id="ARBA00023175"/>
    </source>
</evidence>
<dbReference type="InterPro" id="IPR002928">
    <property type="entry name" value="Myosin_tail"/>
</dbReference>
<dbReference type="EMBL" id="KB631607">
    <property type="protein sequence ID" value="ERL84628.1"/>
    <property type="molecule type" value="Genomic_DNA"/>
</dbReference>
<proteinExistence type="inferred from homology"/>
<evidence type="ECO:0000256" key="3">
    <source>
        <dbReference type="ARBA" id="ARBA00018623"/>
    </source>
</evidence>
<dbReference type="GO" id="GO:0030016">
    <property type="term" value="C:myofibril"/>
    <property type="evidence" value="ECO:0007669"/>
    <property type="project" value="UniProtKB-SubCell"/>
</dbReference>
<keyword evidence="8" id="KW-0505">Motor protein</keyword>
<evidence type="ECO:0000256" key="11">
    <source>
        <dbReference type="SAM" id="Coils"/>
    </source>
</evidence>
<keyword evidence="9" id="KW-0514">Muscle protein</keyword>